<gene>
    <name evidence="3" type="ORF">FC83_GL000733</name>
</gene>
<evidence type="ECO:0000256" key="1">
    <source>
        <dbReference type="SAM" id="SignalP"/>
    </source>
</evidence>
<dbReference type="STRING" id="1423734.FC83_GL000733"/>
<reference evidence="3 4" key="1">
    <citation type="journal article" date="2015" name="Genome Announc.">
        <title>Expanding the biotechnology potential of lactobacilli through comparative genomics of 213 strains and associated genera.</title>
        <authorList>
            <person name="Sun Z."/>
            <person name="Harris H.M."/>
            <person name="McCann A."/>
            <person name="Guo C."/>
            <person name="Argimon S."/>
            <person name="Zhang W."/>
            <person name="Yang X."/>
            <person name="Jeffery I.B."/>
            <person name="Cooney J.C."/>
            <person name="Kagawa T.F."/>
            <person name="Liu W."/>
            <person name="Song Y."/>
            <person name="Salvetti E."/>
            <person name="Wrobel A."/>
            <person name="Rasinkangas P."/>
            <person name="Parkhill J."/>
            <person name="Rea M.C."/>
            <person name="O'Sullivan O."/>
            <person name="Ritari J."/>
            <person name="Douillard F.P."/>
            <person name="Paul Ross R."/>
            <person name="Yang R."/>
            <person name="Briner A.E."/>
            <person name="Felis G.E."/>
            <person name="de Vos W.M."/>
            <person name="Barrangou R."/>
            <person name="Klaenhammer T.R."/>
            <person name="Caufield P.W."/>
            <person name="Cui Y."/>
            <person name="Zhang H."/>
            <person name="O'Toole P.W."/>
        </authorList>
    </citation>
    <scope>NUCLEOTIDE SEQUENCE [LARGE SCALE GENOMIC DNA]</scope>
    <source>
        <strain evidence="3 4">DSM 18527</strain>
    </source>
</reference>
<name>A0A0R1XMF5_9LACO</name>
<dbReference type="EMBL" id="AZGA01000078">
    <property type="protein sequence ID" value="KRM31440.1"/>
    <property type="molecule type" value="Genomic_DNA"/>
</dbReference>
<organism evidence="3 4">
    <name type="scientific">Agrilactobacillus composti DSM 18527 = JCM 14202</name>
    <dbReference type="NCBI Taxonomy" id="1423734"/>
    <lineage>
        <taxon>Bacteria</taxon>
        <taxon>Bacillati</taxon>
        <taxon>Bacillota</taxon>
        <taxon>Bacilli</taxon>
        <taxon>Lactobacillales</taxon>
        <taxon>Lactobacillaceae</taxon>
        <taxon>Agrilactobacillus</taxon>
    </lineage>
</organism>
<feature type="signal peptide" evidence="1">
    <location>
        <begin position="1"/>
        <end position="27"/>
    </location>
</feature>
<sequence length="286" mass="31496">MKKRHLLSLVLLLIFPVVLLSCASSQAMSKDQLETSFNNISSTVISNLKLTNSADYSHAKMVTQAKKGINRLNAEEAKLNNNHREPDLTKALQNYAAVSRDYLNSVQTKNVKAQQVTAFFQTTNQIARDHFAGDNPQAIKAYNNWAHTNNMADMTTYLQANDPDTAITAAKATPLANAQSNAVPAEYKTALFKAATYSRVLHKSKQGIYDELTAVDGDHYTPQAAQYALANLEADYNANALAAAKYSQTALAMAPEEIRAHLLSAEGEKFTPSEVTYAMQRLNDYK</sequence>
<comment type="caution">
    <text evidence="3">The sequence shown here is derived from an EMBL/GenBank/DDBJ whole genome shotgun (WGS) entry which is preliminary data.</text>
</comment>
<dbReference type="InterPro" id="IPR036388">
    <property type="entry name" value="WH-like_DNA-bd_sf"/>
</dbReference>
<dbReference type="InterPro" id="IPR011434">
    <property type="entry name" value="Ltp-like_HTH"/>
</dbReference>
<dbReference type="Pfam" id="PF07553">
    <property type="entry name" value="Lipoprotein_Ltp"/>
    <property type="match status" value="2"/>
</dbReference>
<feature type="chain" id="PRO_5006413322" description="Putative host cell surface-exposed lipoprotein Ltp-like HTH region domain-containing protein" evidence="1">
    <location>
        <begin position="28"/>
        <end position="286"/>
    </location>
</feature>
<dbReference type="PROSITE" id="PS51257">
    <property type="entry name" value="PROKAR_LIPOPROTEIN"/>
    <property type="match status" value="1"/>
</dbReference>
<accession>A0A0R1XMF5</accession>
<dbReference type="PATRIC" id="fig|1423734.3.peg.740"/>
<keyword evidence="1" id="KW-0732">Signal</keyword>
<feature type="domain" description="Putative host cell surface-exposed lipoprotein Ltp-like HTH region" evidence="2">
    <location>
        <begin position="186"/>
        <end position="232"/>
    </location>
</feature>
<dbReference type="RefSeq" id="WP_057002871.1">
    <property type="nucleotide sequence ID" value="NZ_AZGA01000078.1"/>
</dbReference>
<evidence type="ECO:0000313" key="3">
    <source>
        <dbReference type="EMBL" id="KRM31440.1"/>
    </source>
</evidence>
<keyword evidence="4" id="KW-1185">Reference proteome</keyword>
<feature type="domain" description="Putative host cell surface-exposed lipoprotein Ltp-like HTH region" evidence="2">
    <location>
        <begin position="235"/>
        <end position="282"/>
    </location>
</feature>
<evidence type="ECO:0000313" key="4">
    <source>
        <dbReference type="Proteomes" id="UP000051236"/>
    </source>
</evidence>
<protein>
    <recommendedName>
        <fullName evidence="2">Putative host cell surface-exposed lipoprotein Ltp-like HTH region domain-containing protein</fullName>
    </recommendedName>
</protein>
<evidence type="ECO:0000259" key="2">
    <source>
        <dbReference type="Pfam" id="PF07553"/>
    </source>
</evidence>
<proteinExistence type="predicted"/>
<dbReference type="AlphaFoldDB" id="A0A0R1XMF5"/>
<dbReference type="Gene3D" id="1.10.10.10">
    <property type="entry name" value="Winged helix-like DNA-binding domain superfamily/Winged helix DNA-binding domain"/>
    <property type="match status" value="2"/>
</dbReference>
<dbReference type="Proteomes" id="UP000051236">
    <property type="component" value="Unassembled WGS sequence"/>
</dbReference>